<evidence type="ECO:0000313" key="1">
    <source>
        <dbReference type="EMBL" id="JAH62771.1"/>
    </source>
</evidence>
<proteinExistence type="predicted"/>
<dbReference type="AlphaFoldDB" id="A0A0E9UAC6"/>
<reference evidence="1" key="1">
    <citation type="submission" date="2014-11" db="EMBL/GenBank/DDBJ databases">
        <authorList>
            <person name="Amaro Gonzalez C."/>
        </authorList>
    </citation>
    <scope>NUCLEOTIDE SEQUENCE</scope>
</reference>
<sequence length="21" mass="2579">MEWMDMMSTIRRVCPCLLFLC</sequence>
<name>A0A0E9UAC6_ANGAN</name>
<dbReference type="EMBL" id="GBXM01045806">
    <property type="protein sequence ID" value="JAH62771.1"/>
    <property type="molecule type" value="Transcribed_RNA"/>
</dbReference>
<protein>
    <submittedName>
        <fullName evidence="1">Uncharacterized protein</fullName>
    </submittedName>
</protein>
<reference evidence="1" key="2">
    <citation type="journal article" date="2015" name="Fish Shellfish Immunol.">
        <title>Early steps in the European eel (Anguilla anguilla)-Vibrio vulnificus interaction in the gills: Role of the RtxA13 toxin.</title>
        <authorList>
            <person name="Callol A."/>
            <person name="Pajuelo D."/>
            <person name="Ebbesson L."/>
            <person name="Teles M."/>
            <person name="MacKenzie S."/>
            <person name="Amaro C."/>
        </authorList>
    </citation>
    <scope>NUCLEOTIDE SEQUENCE</scope>
</reference>
<organism evidence="1">
    <name type="scientific">Anguilla anguilla</name>
    <name type="common">European freshwater eel</name>
    <name type="synonym">Muraena anguilla</name>
    <dbReference type="NCBI Taxonomy" id="7936"/>
    <lineage>
        <taxon>Eukaryota</taxon>
        <taxon>Metazoa</taxon>
        <taxon>Chordata</taxon>
        <taxon>Craniata</taxon>
        <taxon>Vertebrata</taxon>
        <taxon>Euteleostomi</taxon>
        <taxon>Actinopterygii</taxon>
        <taxon>Neopterygii</taxon>
        <taxon>Teleostei</taxon>
        <taxon>Anguilliformes</taxon>
        <taxon>Anguillidae</taxon>
        <taxon>Anguilla</taxon>
    </lineage>
</organism>
<accession>A0A0E9UAC6</accession>